<sequence length="634" mass="72709">MDNSPGKANLLGKRELKDDVLETNPILKKHKEISEEEEKETTKVFSDDSLQHQIKGRVELLLETNSDQANNLIPVKEEEEETVERLDETPDFLKSIASLVVRKKTLFVDHLAVGLDMSDIINFFKDFGQVVSVQLTLNHEGKRTSSGFVEFASANEAKKAQEMKNGKLWCGNNITLLLVAEIAPYPPRPKNIDHLRQESLPIEEDEEETPPYFVETVAKIRKTLFVANLSPQTKLSHIINFFQDVGEVVSLRLIVNPEGKHVGYGFVEFASPCVAKKALEEKNGEYLHDHRIFLDVAKTAPYSPRSKCNLVEKLWYEDYLLRESRLVVEDETMEGLDETHIFVQAVVVRKKTLCVSHFPNQAKISDIINFFKDVATIVHVRLAVNHKGKQLFHNAFVEFSSANDANKALEKDSEYLLNRKIHLDVAKAAPYSLRPKYCIDHKVWYEDYIRQESLLIEEDETMEGLDETPNFVEEVAVRKKTLYIANLPLKIKIQHIIDFFKDVGEVFSVRLIVNHMGKHVGCGFVEFASANEAKKALQKKNQGRLQSHFVFLDVAEIAPYPLRPKYDLAEKLWYEDYQRRESLLIEEDDLETKPTRKMKLFGVYKQAILDSSCGKKITFSDDTLIEEDEALCCF</sequence>
<evidence type="ECO:0000259" key="4">
    <source>
        <dbReference type="PROSITE" id="PS50102"/>
    </source>
</evidence>
<feature type="domain" description="RRM" evidence="4">
    <location>
        <begin position="104"/>
        <end position="181"/>
    </location>
</feature>
<feature type="domain" description="RRM" evidence="4">
    <location>
        <begin position="351"/>
        <end position="428"/>
    </location>
</feature>
<dbReference type="SMART" id="SM00360">
    <property type="entry name" value="RRM"/>
    <property type="match status" value="4"/>
</dbReference>
<dbReference type="PROSITE" id="PS50102">
    <property type="entry name" value="RRM"/>
    <property type="match status" value="4"/>
</dbReference>
<reference evidence="6" key="2">
    <citation type="submission" date="2025-08" db="UniProtKB">
        <authorList>
            <consortium name="RefSeq"/>
        </authorList>
    </citation>
    <scope>IDENTIFICATION</scope>
    <source>
        <tissue evidence="6">Leaf</tissue>
    </source>
</reference>
<keyword evidence="3" id="KW-0694">RNA-binding</keyword>
<dbReference type="SUPFAM" id="SSF54928">
    <property type="entry name" value="RNA-binding domain, RBD"/>
    <property type="match status" value="4"/>
</dbReference>
<evidence type="ECO:0000256" key="1">
    <source>
        <dbReference type="ARBA" id="ARBA00004123"/>
    </source>
</evidence>
<protein>
    <submittedName>
        <fullName evidence="6">Polyadenylate-binding protein 1-like</fullName>
    </submittedName>
</protein>
<keyword evidence="5" id="KW-1185">Reference proteome</keyword>
<reference evidence="5" key="1">
    <citation type="journal article" date="2014" name="Nat. Commun.">
        <title>The emerging biofuel crop Camelina sativa retains a highly undifferentiated hexaploid genome structure.</title>
        <authorList>
            <person name="Kagale S."/>
            <person name="Koh C."/>
            <person name="Nixon J."/>
            <person name="Bollina V."/>
            <person name="Clarke W.E."/>
            <person name="Tuteja R."/>
            <person name="Spillane C."/>
            <person name="Robinson S.J."/>
            <person name="Links M.G."/>
            <person name="Clarke C."/>
            <person name="Higgins E.E."/>
            <person name="Huebert T."/>
            <person name="Sharpe A.G."/>
            <person name="Parkin I.A."/>
        </authorList>
    </citation>
    <scope>NUCLEOTIDE SEQUENCE [LARGE SCALE GENOMIC DNA]</scope>
    <source>
        <strain evidence="5">cv. DH55</strain>
    </source>
</reference>
<proteinExistence type="predicted"/>
<dbReference type="InterPro" id="IPR012677">
    <property type="entry name" value="Nucleotide-bd_a/b_plait_sf"/>
</dbReference>
<evidence type="ECO:0000313" key="5">
    <source>
        <dbReference type="Proteomes" id="UP000694864"/>
    </source>
</evidence>
<dbReference type="Pfam" id="PF00076">
    <property type="entry name" value="RRM_1"/>
    <property type="match status" value="4"/>
</dbReference>
<dbReference type="InterPro" id="IPR000504">
    <property type="entry name" value="RRM_dom"/>
</dbReference>
<gene>
    <name evidence="6" type="primary">LOC104698965</name>
</gene>
<name>A0ABM0SKU1_CAMSA</name>
<dbReference type="InterPro" id="IPR035979">
    <property type="entry name" value="RBD_domain_sf"/>
</dbReference>
<dbReference type="InterPro" id="IPR051183">
    <property type="entry name" value="U1_U11-U12_snRNP_70-35kDa"/>
</dbReference>
<organism evidence="5 6">
    <name type="scientific">Camelina sativa</name>
    <name type="common">False flax</name>
    <name type="synonym">Myagrum sativum</name>
    <dbReference type="NCBI Taxonomy" id="90675"/>
    <lineage>
        <taxon>Eukaryota</taxon>
        <taxon>Viridiplantae</taxon>
        <taxon>Streptophyta</taxon>
        <taxon>Embryophyta</taxon>
        <taxon>Tracheophyta</taxon>
        <taxon>Spermatophyta</taxon>
        <taxon>Magnoliopsida</taxon>
        <taxon>eudicotyledons</taxon>
        <taxon>Gunneridae</taxon>
        <taxon>Pentapetalae</taxon>
        <taxon>rosids</taxon>
        <taxon>malvids</taxon>
        <taxon>Brassicales</taxon>
        <taxon>Brassicaceae</taxon>
        <taxon>Camelineae</taxon>
        <taxon>Camelina</taxon>
    </lineage>
</organism>
<feature type="domain" description="RRM" evidence="4">
    <location>
        <begin position="480"/>
        <end position="557"/>
    </location>
</feature>
<evidence type="ECO:0000313" key="6">
    <source>
        <dbReference type="RefSeq" id="XP_010412635.1"/>
    </source>
</evidence>
<evidence type="ECO:0000256" key="3">
    <source>
        <dbReference type="PROSITE-ProRule" id="PRU00176"/>
    </source>
</evidence>
<dbReference type="PANTHER" id="PTHR13952:SF21">
    <property type="entry name" value="POLYNUCLEOTIDE ADENYLYLTRANSFERASE DOMAIN_RNA RECOGNITION MOTIF PROTEIN-RELATED"/>
    <property type="match status" value="1"/>
</dbReference>
<dbReference type="CDD" id="cd00590">
    <property type="entry name" value="RRM_SF"/>
    <property type="match status" value="3"/>
</dbReference>
<evidence type="ECO:0000256" key="2">
    <source>
        <dbReference type="ARBA" id="ARBA00023242"/>
    </source>
</evidence>
<dbReference type="Proteomes" id="UP000694864">
    <property type="component" value="Chromosome 6"/>
</dbReference>
<dbReference type="PANTHER" id="PTHR13952">
    <property type="entry name" value="U1 SMALL NUCLEAR RIBONUCLEOPROTEIN 70 KD"/>
    <property type="match status" value="1"/>
</dbReference>
<feature type="domain" description="RRM" evidence="4">
    <location>
        <begin position="222"/>
        <end position="299"/>
    </location>
</feature>
<accession>A0ABM0SKU1</accession>
<dbReference type="RefSeq" id="XP_010412635.1">
    <property type="nucleotide sequence ID" value="XM_010414333.1"/>
</dbReference>
<keyword evidence="2" id="KW-0539">Nucleus</keyword>
<comment type="subcellular location">
    <subcellularLocation>
        <location evidence="1">Nucleus</location>
    </subcellularLocation>
</comment>
<dbReference type="Gene3D" id="3.30.70.330">
    <property type="match status" value="4"/>
</dbReference>
<dbReference type="GeneID" id="104698965"/>